<accession>A0A8S5RVK9</accession>
<proteinExistence type="predicted"/>
<protein>
    <submittedName>
        <fullName evidence="1">Uncharacterized protein</fullName>
    </submittedName>
</protein>
<organism evidence="1">
    <name type="scientific">Siphoviridae sp. ctHip2</name>
    <dbReference type="NCBI Taxonomy" id="2827830"/>
    <lineage>
        <taxon>Viruses</taxon>
        <taxon>Duplodnaviria</taxon>
        <taxon>Heunggongvirae</taxon>
        <taxon>Uroviricota</taxon>
        <taxon>Caudoviricetes</taxon>
    </lineage>
</organism>
<reference evidence="1" key="1">
    <citation type="journal article" date="2021" name="Proc. Natl. Acad. Sci. U.S.A.">
        <title>A Catalog of Tens of Thousands of Viruses from Human Metagenomes Reveals Hidden Associations with Chronic Diseases.</title>
        <authorList>
            <person name="Tisza M.J."/>
            <person name="Buck C.B."/>
        </authorList>
    </citation>
    <scope>NUCLEOTIDE SEQUENCE</scope>
    <source>
        <strain evidence="1">CtHip2</strain>
    </source>
</reference>
<sequence>MYRLYRKTAQSRLNLLKIKMKKWNNITILKIRKLN</sequence>
<evidence type="ECO:0000313" key="1">
    <source>
        <dbReference type="EMBL" id="DAF42657.1"/>
    </source>
</evidence>
<dbReference type="EMBL" id="BK032497">
    <property type="protein sequence ID" value="DAF42657.1"/>
    <property type="molecule type" value="Genomic_DNA"/>
</dbReference>
<name>A0A8S5RVK9_9CAUD</name>